<accession>A0A075HY75</accession>
<reference evidence="1" key="1">
    <citation type="journal article" date="2014" name="Genome Biol. Evol.">
        <title>Pangenome evidence for extensive interdomain horizontal transfer affecting lineage core and shell genes in uncultured planktonic thaumarchaeota and euryarchaeota.</title>
        <authorList>
            <person name="Deschamps P."/>
            <person name="Zivanovic Y."/>
            <person name="Moreira D."/>
            <person name="Rodriguez-Valera F."/>
            <person name="Lopez-Garcia P."/>
        </authorList>
    </citation>
    <scope>NUCLEOTIDE SEQUENCE</scope>
</reference>
<name>A0A075HY75_9EURY</name>
<organism evidence="1">
    <name type="scientific">uncultured marine group II/III euryarchaeote KM3_87_B04</name>
    <dbReference type="NCBI Taxonomy" id="1456530"/>
    <lineage>
        <taxon>Archaea</taxon>
        <taxon>Methanobacteriati</taxon>
        <taxon>Methanobacteriota</taxon>
        <taxon>environmental samples</taxon>
    </lineage>
</organism>
<sequence length="76" mass="8953">MIAYTLEDIELFVAYVLDEGYRIKVPLEPTTNIVVWSENRVELDEVRLNSIFQVLFQRFCCELLVELVVDQLCEVK</sequence>
<evidence type="ECO:0000313" key="1">
    <source>
        <dbReference type="EMBL" id="AIF19527.1"/>
    </source>
</evidence>
<dbReference type="AlphaFoldDB" id="A0A075HY75"/>
<protein>
    <submittedName>
        <fullName evidence="1">Uncharacterized protein</fullName>
    </submittedName>
</protein>
<dbReference type="EMBL" id="KF901140">
    <property type="protein sequence ID" value="AIF19527.1"/>
    <property type="molecule type" value="Genomic_DNA"/>
</dbReference>
<proteinExistence type="predicted"/>